<evidence type="ECO:0000313" key="1">
    <source>
        <dbReference type="EMBL" id="CAG6780123.1"/>
    </source>
</evidence>
<dbReference type="AlphaFoldDB" id="A0A8D9B7M5"/>
<accession>A0A8D9B7M5</accession>
<dbReference type="EMBL" id="HBUF01616978">
    <property type="protein sequence ID" value="CAG6780123.1"/>
    <property type="molecule type" value="Transcribed_RNA"/>
</dbReference>
<proteinExistence type="predicted"/>
<organism evidence="1">
    <name type="scientific">Cacopsylla melanoneura</name>
    <dbReference type="NCBI Taxonomy" id="428564"/>
    <lineage>
        <taxon>Eukaryota</taxon>
        <taxon>Metazoa</taxon>
        <taxon>Ecdysozoa</taxon>
        <taxon>Arthropoda</taxon>
        <taxon>Hexapoda</taxon>
        <taxon>Insecta</taxon>
        <taxon>Pterygota</taxon>
        <taxon>Neoptera</taxon>
        <taxon>Paraneoptera</taxon>
        <taxon>Hemiptera</taxon>
        <taxon>Sternorrhyncha</taxon>
        <taxon>Psylloidea</taxon>
        <taxon>Psyllidae</taxon>
        <taxon>Psyllinae</taxon>
        <taxon>Cacopsylla</taxon>
    </lineage>
</organism>
<protein>
    <submittedName>
        <fullName evidence="1">Uncharacterized protein</fullName>
    </submittedName>
</protein>
<reference evidence="1" key="1">
    <citation type="submission" date="2021-05" db="EMBL/GenBank/DDBJ databases">
        <authorList>
            <person name="Alioto T."/>
            <person name="Alioto T."/>
            <person name="Gomez Garrido J."/>
        </authorList>
    </citation>
    <scope>NUCLEOTIDE SEQUENCE</scope>
</reference>
<sequence>MERVFFITPFKHSNHTQEIYLVSIAHEGIAFVNSISQSEWLGKTFPSKPILDSYRKIKHEFNFNITLFIGIQNLNITSNTFNNEKKIKKFSIGKSSQNEI</sequence>
<name>A0A8D9B7M5_9HEMI</name>